<evidence type="ECO:0000259" key="1">
    <source>
        <dbReference type="Pfam" id="PF04101"/>
    </source>
</evidence>
<organism evidence="2 3">
    <name type="scientific">Bacteroides xylanisolvens</name>
    <dbReference type="NCBI Taxonomy" id="371601"/>
    <lineage>
        <taxon>Bacteria</taxon>
        <taxon>Pseudomonadati</taxon>
        <taxon>Bacteroidota</taxon>
        <taxon>Bacteroidia</taxon>
        <taxon>Bacteroidales</taxon>
        <taxon>Bacteroidaceae</taxon>
        <taxon>Bacteroides</taxon>
    </lineage>
</organism>
<dbReference type="PANTHER" id="PTHR21015:SF22">
    <property type="entry name" value="GLYCOSYLTRANSFERASE"/>
    <property type="match status" value="1"/>
</dbReference>
<evidence type="ECO:0000313" key="3">
    <source>
        <dbReference type="Proteomes" id="UP000196036"/>
    </source>
</evidence>
<feature type="domain" description="Glycosyl transferase family 28 C-terminal" evidence="1">
    <location>
        <begin position="207"/>
        <end position="302"/>
    </location>
</feature>
<evidence type="ECO:0000313" key="2">
    <source>
        <dbReference type="EMBL" id="OUQ72202.1"/>
    </source>
</evidence>
<dbReference type="Gene3D" id="3.40.50.2000">
    <property type="entry name" value="Glycogen Phosphorylase B"/>
    <property type="match status" value="1"/>
</dbReference>
<dbReference type="GO" id="GO:0016758">
    <property type="term" value="F:hexosyltransferase activity"/>
    <property type="evidence" value="ECO:0007669"/>
    <property type="project" value="InterPro"/>
</dbReference>
<sequence>MKILGIFRGFPGLGRVVSGVALLETLRDKYDCEIKCISYLQGNRYLESHGFKDIREAIPMDYCSIGLLPTNKMGQYIHLTIRTFNPDVVLIDGEPLLTHSLRISHPNIKIAVLLNPADVRNDENDKEAMDYFNTLYACADLAIVHGLRKITDNGTYRDLVSTNTILRPEIMSVYHKTSKNIYCVLGGGTVNVGHQFAASTIALAELCQQAAVLMPDYTMHIICSSSNIYDAINENYTPNNVVLHSHVLNASDYYNDACLIITRSGRNTLSELAFLGIPAISVITGDDYRRKEQTQNLKAINSDNIKAIPANIDLVEFVALCKKLVDTSCAQRTFIPGNDTAIRKILSM</sequence>
<accession>A0A1Y4VQ34</accession>
<dbReference type="SUPFAM" id="SSF53756">
    <property type="entry name" value="UDP-Glycosyltransferase/glycogen phosphorylase"/>
    <property type="match status" value="1"/>
</dbReference>
<comment type="caution">
    <text evidence="2">The sequence shown here is derived from an EMBL/GenBank/DDBJ whole genome shotgun (WGS) entry which is preliminary data.</text>
</comment>
<reference evidence="3" key="1">
    <citation type="submission" date="2017-04" db="EMBL/GenBank/DDBJ databases">
        <title>Function of individual gut microbiota members based on whole genome sequencing of pure cultures obtained from chicken caecum.</title>
        <authorList>
            <person name="Medvecky M."/>
            <person name="Cejkova D."/>
            <person name="Polansky O."/>
            <person name="Karasova D."/>
            <person name="Kubasova T."/>
            <person name="Cizek A."/>
            <person name="Rychlik I."/>
        </authorList>
    </citation>
    <scope>NUCLEOTIDE SEQUENCE [LARGE SCALE GENOMIC DNA]</scope>
    <source>
        <strain evidence="3">An109</strain>
    </source>
</reference>
<dbReference type="InterPro" id="IPR007235">
    <property type="entry name" value="Glyco_trans_28_C"/>
</dbReference>
<dbReference type="EMBL" id="NFLW01000007">
    <property type="protein sequence ID" value="OUQ72202.1"/>
    <property type="molecule type" value="Genomic_DNA"/>
</dbReference>
<name>A0A1Y4VQ34_9BACE</name>
<dbReference type="RefSeq" id="WP_087317803.1">
    <property type="nucleotide sequence ID" value="NZ_JAHOJA010000011.1"/>
</dbReference>
<dbReference type="Pfam" id="PF04101">
    <property type="entry name" value="Glyco_tran_28_C"/>
    <property type="match status" value="1"/>
</dbReference>
<protein>
    <recommendedName>
        <fullName evidence="1">Glycosyl transferase family 28 C-terminal domain-containing protein</fullName>
    </recommendedName>
</protein>
<gene>
    <name evidence="2" type="ORF">B5E52_05795</name>
</gene>
<dbReference type="PANTHER" id="PTHR21015">
    <property type="entry name" value="UDP-N-ACETYLGLUCOSAMINE--N-ACETYLMURAMYL-(PENTAPEPTIDE) PYROPHOSPHORYL-UNDECAPRENOL N-ACETYLGLUCOSAMINE TRANSFERASE 1"/>
    <property type="match status" value="1"/>
</dbReference>
<proteinExistence type="predicted"/>
<dbReference type="Proteomes" id="UP000196036">
    <property type="component" value="Unassembled WGS sequence"/>
</dbReference>
<dbReference type="AlphaFoldDB" id="A0A1Y4VQ34"/>